<comment type="caution">
    <text evidence="1">The sequence shown here is derived from an EMBL/GenBank/DDBJ whole genome shotgun (WGS) entry which is preliminary data.</text>
</comment>
<reference evidence="2" key="1">
    <citation type="submission" date="2018-09" db="EMBL/GenBank/DDBJ databases">
        <authorList>
            <person name="Livingstone P.G."/>
            <person name="Whitworth D.E."/>
        </authorList>
    </citation>
    <scope>NUCLEOTIDE SEQUENCE [LARGE SCALE GENOMIC DNA]</scope>
    <source>
        <strain evidence="2">CA051B</strain>
    </source>
</reference>
<proteinExistence type="predicted"/>
<protein>
    <submittedName>
        <fullName evidence="1">Uncharacterized protein</fullName>
    </submittedName>
</protein>
<name>A0A3A8PHA8_9BACT</name>
<keyword evidence="2" id="KW-1185">Reference proteome</keyword>
<dbReference type="AlphaFoldDB" id="A0A3A8PHA8"/>
<sequence>MWALLKMAMAVVVVVMPGGFPLVLAYIATRTLLERWRVAQAQAREEGRPVSVRDVVGSLHFRDLIREARAVTAL</sequence>
<dbReference type="EMBL" id="RAWB01000240">
    <property type="protein sequence ID" value="RKH55718.1"/>
    <property type="molecule type" value="Genomic_DNA"/>
</dbReference>
<organism evidence="1 2">
    <name type="scientific">Corallococcus llansteffanensis</name>
    <dbReference type="NCBI Taxonomy" id="2316731"/>
    <lineage>
        <taxon>Bacteria</taxon>
        <taxon>Pseudomonadati</taxon>
        <taxon>Myxococcota</taxon>
        <taxon>Myxococcia</taxon>
        <taxon>Myxococcales</taxon>
        <taxon>Cystobacterineae</taxon>
        <taxon>Myxococcaceae</taxon>
        <taxon>Corallococcus</taxon>
    </lineage>
</organism>
<evidence type="ECO:0000313" key="2">
    <source>
        <dbReference type="Proteomes" id="UP000272888"/>
    </source>
</evidence>
<accession>A0A3A8PHA8</accession>
<dbReference type="Proteomes" id="UP000272888">
    <property type="component" value="Unassembled WGS sequence"/>
</dbReference>
<dbReference type="RefSeq" id="WP_120645290.1">
    <property type="nucleotide sequence ID" value="NZ_RAWB01000240.1"/>
</dbReference>
<evidence type="ECO:0000313" key="1">
    <source>
        <dbReference type="EMBL" id="RKH55718.1"/>
    </source>
</evidence>
<gene>
    <name evidence="1" type="ORF">D7V93_22060</name>
</gene>